<dbReference type="Proteomes" id="UP000007752">
    <property type="component" value="Chromosome 8"/>
</dbReference>
<proteinExistence type="predicted"/>
<reference evidence="2" key="2">
    <citation type="submission" date="2008-12" db="EMBL/GenBank/DDBJ databases">
        <title>Improved gene annotation of the rice (Oryza sativa) genomes.</title>
        <authorList>
            <person name="Wang J."/>
            <person name="Li R."/>
            <person name="Fan W."/>
            <person name="Huang Q."/>
            <person name="Zhang J."/>
            <person name="Zhou Y."/>
            <person name="Hu Y."/>
            <person name="Zi S."/>
            <person name="Li J."/>
            <person name="Ni P."/>
            <person name="Zheng H."/>
            <person name="Zhang Y."/>
            <person name="Zhao M."/>
            <person name="Hao Q."/>
            <person name="McDermott J."/>
            <person name="Samudrala R."/>
            <person name="Kristiansen K."/>
            <person name="Wong G.K.-S."/>
        </authorList>
    </citation>
    <scope>NUCLEOTIDE SEQUENCE</scope>
</reference>
<dbReference type="SUPFAM" id="SSF53098">
    <property type="entry name" value="Ribonuclease H-like"/>
    <property type="match status" value="1"/>
</dbReference>
<dbReference type="InterPro" id="IPR036397">
    <property type="entry name" value="RNaseH_sf"/>
</dbReference>
<accession>A3BSJ6</accession>
<dbReference type="EMBL" id="CM000145">
    <property type="protein sequence ID" value="EAZ42535.1"/>
    <property type="molecule type" value="Genomic_DNA"/>
</dbReference>
<dbReference type="OrthoDB" id="696189at2759"/>
<dbReference type="GO" id="GO:0003676">
    <property type="term" value="F:nucleic acid binding"/>
    <property type="evidence" value="ECO:0007669"/>
    <property type="project" value="InterPro"/>
</dbReference>
<dbReference type="PANTHER" id="PTHR47074">
    <property type="entry name" value="BNAC02G40300D PROTEIN"/>
    <property type="match status" value="1"/>
</dbReference>
<dbReference type="CDD" id="cd06222">
    <property type="entry name" value="RNase_H_like"/>
    <property type="match status" value="1"/>
</dbReference>
<dbReference type="InterPro" id="IPR052929">
    <property type="entry name" value="RNase_H-like_EbsB-rel"/>
</dbReference>
<organism evidence="2">
    <name type="scientific">Oryza sativa subsp. japonica</name>
    <name type="common">Rice</name>
    <dbReference type="NCBI Taxonomy" id="39947"/>
    <lineage>
        <taxon>Eukaryota</taxon>
        <taxon>Viridiplantae</taxon>
        <taxon>Streptophyta</taxon>
        <taxon>Embryophyta</taxon>
        <taxon>Tracheophyta</taxon>
        <taxon>Spermatophyta</taxon>
        <taxon>Magnoliopsida</taxon>
        <taxon>Liliopsida</taxon>
        <taxon>Poales</taxon>
        <taxon>Poaceae</taxon>
        <taxon>BOP clade</taxon>
        <taxon>Oryzoideae</taxon>
        <taxon>Oryzeae</taxon>
        <taxon>Oryzinae</taxon>
        <taxon>Oryza</taxon>
        <taxon>Oryza sativa</taxon>
    </lineage>
</organism>
<dbReference type="PANTHER" id="PTHR47074:SF70">
    <property type="entry name" value="OS07G0513450 PROTEIN"/>
    <property type="match status" value="1"/>
</dbReference>
<dbReference type="KEGG" id="osa:107281947"/>
<dbReference type="Pfam" id="PF13456">
    <property type="entry name" value="RVT_3"/>
    <property type="match status" value="1"/>
</dbReference>
<reference evidence="2" key="1">
    <citation type="journal article" date="2005" name="PLoS Biol.">
        <title>The genomes of Oryza sativa: a history of duplications.</title>
        <authorList>
            <person name="Yu J."/>
            <person name="Wang J."/>
            <person name="Lin W."/>
            <person name="Li S."/>
            <person name="Li H."/>
            <person name="Zhou J."/>
            <person name="Ni P."/>
            <person name="Dong W."/>
            <person name="Hu S."/>
            <person name="Zeng C."/>
            <person name="Zhang J."/>
            <person name="Zhang Y."/>
            <person name="Li R."/>
            <person name="Xu Z."/>
            <person name="Li S."/>
            <person name="Li X."/>
            <person name="Zheng H."/>
            <person name="Cong L."/>
            <person name="Lin L."/>
            <person name="Yin J."/>
            <person name="Geng J."/>
            <person name="Li G."/>
            <person name="Shi J."/>
            <person name="Liu J."/>
            <person name="Lv H."/>
            <person name="Li J."/>
            <person name="Wang J."/>
            <person name="Deng Y."/>
            <person name="Ran L."/>
            <person name="Shi X."/>
            <person name="Wang X."/>
            <person name="Wu Q."/>
            <person name="Li C."/>
            <person name="Ren X."/>
            <person name="Wang J."/>
            <person name="Wang X."/>
            <person name="Li D."/>
            <person name="Liu D."/>
            <person name="Zhang X."/>
            <person name="Ji Z."/>
            <person name="Zhao W."/>
            <person name="Sun Y."/>
            <person name="Zhang Z."/>
            <person name="Bao J."/>
            <person name="Han Y."/>
            <person name="Dong L."/>
            <person name="Ji J."/>
            <person name="Chen P."/>
            <person name="Wu S."/>
            <person name="Liu J."/>
            <person name="Xiao Y."/>
            <person name="Bu D."/>
            <person name="Tan J."/>
            <person name="Yang L."/>
            <person name="Ye C."/>
            <person name="Zhang J."/>
            <person name="Xu J."/>
            <person name="Zhou Y."/>
            <person name="Yu Y."/>
            <person name="Zhang B."/>
            <person name="Zhuang S."/>
            <person name="Wei H."/>
            <person name="Liu B."/>
            <person name="Lei M."/>
            <person name="Yu H."/>
            <person name="Li Y."/>
            <person name="Xu H."/>
            <person name="Wei S."/>
            <person name="He X."/>
            <person name="Fang L."/>
            <person name="Zhang Z."/>
            <person name="Zhang Y."/>
            <person name="Huang X."/>
            <person name="Su Z."/>
            <person name="Tong W."/>
            <person name="Li J."/>
            <person name="Tong Z."/>
            <person name="Li S."/>
            <person name="Ye J."/>
            <person name="Wang L."/>
            <person name="Fang L."/>
            <person name="Lei T."/>
            <person name="Chen C."/>
            <person name="Chen H."/>
            <person name="Xu Z."/>
            <person name="Li H."/>
            <person name="Huang H."/>
            <person name="Zhang F."/>
            <person name="Xu H."/>
            <person name="Li N."/>
            <person name="Zhao C."/>
            <person name="Li S."/>
            <person name="Dong L."/>
            <person name="Huang Y."/>
            <person name="Li L."/>
            <person name="Xi Y."/>
            <person name="Qi Q."/>
            <person name="Li W."/>
            <person name="Zhang B."/>
            <person name="Hu W."/>
            <person name="Zhang Y."/>
            <person name="Tian X."/>
            <person name="Jiao Y."/>
            <person name="Liang X."/>
            <person name="Jin J."/>
            <person name="Gao L."/>
            <person name="Zheng W."/>
            <person name="Hao B."/>
            <person name="Liu S."/>
            <person name="Wang W."/>
            <person name="Yuan L."/>
            <person name="Cao M."/>
            <person name="McDermott J."/>
            <person name="Samudrala R."/>
            <person name="Wang J."/>
            <person name="Wong G.K."/>
            <person name="Yang H."/>
        </authorList>
    </citation>
    <scope>NUCLEOTIDE SEQUENCE [LARGE SCALE GENOMIC DNA]</scope>
</reference>
<gene>
    <name evidence="2" type="ORF">OsJ_27100</name>
</gene>
<sequence>MNLEDLRLSLAQQPNARSVLETIWGCPENIQMRAVVCLWQWWKQMNEVREGGKARDPIDLAYIIDNQGEEFLKLNWKEGKLKERRMAKWRKPTSDVLNINSDGAFHSSTKQGGWGYVIRDHHGRVVQAGAGGADNMMDAFHSEIIACAAAVGAASERGIMKVEFEIGSLLLKSTLQENSFNLSVMGGVILEIKNVISRRFISFLVNYCPRECNK</sequence>
<dbReference type="Gene3D" id="3.30.420.10">
    <property type="entry name" value="Ribonuclease H-like superfamily/Ribonuclease H"/>
    <property type="match status" value="1"/>
</dbReference>
<evidence type="ECO:0000313" key="2">
    <source>
        <dbReference type="EMBL" id="EAZ42535.1"/>
    </source>
</evidence>
<feature type="domain" description="RNase H type-1" evidence="1">
    <location>
        <begin position="100"/>
        <end position="214"/>
    </location>
</feature>
<protein>
    <recommendedName>
        <fullName evidence="1">RNase H type-1 domain-containing protein</fullName>
    </recommendedName>
</protein>
<evidence type="ECO:0000259" key="1">
    <source>
        <dbReference type="Pfam" id="PF13456"/>
    </source>
</evidence>
<dbReference type="InterPro" id="IPR044730">
    <property type="entry name" value="RNase_H-like_dom_plant"/>
</dbReference>
<dbReference type="AlphaFoldDB" id="A3BSJ6"/>
<dbReference type="InterPro" id="IPR012337">
    <property type="entry name" value="RNaseH-like_sf"/>
</dbReference>
<dbReference type="GO" id="GO:0004523">
    <property type="term" value="F:RNA-DNA hybrid ribonuclease activity"/>
    <property type="evidence" value="ECO:0007669"/>
    <property type="project" value="InterPro"/>
</dbReference>
<name>A3BSJ6_ORYSJ</name>
<dbReference type="InterPro" id="IPR002156">
    <property type="entry name" value="RNaseH_domain"/>
</dbReference>